<evidence type="ECO:0000313" key="2">
    <source>
        <dbReference type="EMBL" id="SVE16783.1"/>
    </source>
</evidence>
<feature type="non-terminal residue" evidence="2">
    <location>
        <position position="1"/>
    </location>
</feature>
<evidence type="ECO:0000256" key="1">
    <source>
        <dbReference type="SAM" id="Phobius"/>
    </source>
</evidence>
<accession>A0A383BAC3</accession>
<dbReference type="AlphaFoldDB" id="A0A383BAC3"/>
<reference evidence="2" key="1">
    <citation type="submission" date="2018-05" db="EMBL/GenBank/DDBJ databases">
        <authorList>
            <person name="Lanie J.A."/>
            <person name="Ng W.-L."/>
            <person name="Kazmierczak K.M."/>
            <person name="Andrzejewski T.M."/>
            <person name="Davidsen T.M."/>
            <person name="Wayne K.J."/>
            <person name="Tettelin H."/>
            <person name="Glass J.I."/>
            <person name="Rusch D."/>
            <person name="Podicherti R."/>
            <person name="Tsui H.-C.T."/>
            <person name="Winkler M.E."/>
        </authorList>
    </citation>
    <scope>NUCLEOTIDE SEQUENCE</scope>
</reference>
<gene>
    <name evidence="2" type="ORF">METZ01_LOCUS469637</name>
</gene>
<feature type="transmembrane region" description="Helical" evidence="1">
    <location>
        <begin position="13"/>
        <end position="31"/>
    </location>
</feature>
<proteinExistence type="predicted"/>
<sequence length="52" mass="6010">NTKSQLPPSMTEAWLVSWLALTLLYVFLLILRTQSIQMKSRIDALQFDQVNS</sequence>
<organism evidence="2">
    <name type="scientific">marine metagenome</name>
    <dbReference type="NCBI Taxonomy" id="408172"/>
    <lineage>
        <taxon>unclassified sequences</taxon>
        <taxon>metagenomes</taxon>
        <taxon>ecological metagenomes</taxon>
    </lineage>
</organism>
<keyword evidence="1" id="KW-1133">Transmembrane helix</keyword>
<name>A0A383BAC3_9ZZZZ</name>
<protein>
    <submittedName>
        <fullName evidence="2">Uncharacterized protein</fullName>
    </submittedName>
</protein>
<dbReference type="EMBL" id="UINC01198701">
    <property type="protein sequence ID" value="SVE16783.1"/>
    <property type="molecule type" value="Genomic_DNA"/>
</dbReference>
<keyword evidence="1" id="KW-0472">Membrane</keyword>
<keyword evidence="1" id="KW-0812">Transmembrane</keyword>